<dbReference type="RefSeq" id="WP_301166058.1">
    <property type="nucleotide sequence ID" value="NZ_JAUHTR010000005.1"/>
</dbReference>
<keyword evidence="3" id="KW-1185">Reference proteome</keyword>
<name>A0ABT8HW78_9BACL</name>
<dbReference type="Pfam" id="PF00583">
    <property type="entry name" value="Acetyltransf_1"/>
    <property type="match status" value="1"/>
</dbReference>
<sequence length="157" mass="17926">MMRLIVTPINQEFALEILNWNYEAPYDFYNMDTSNDSMNELLENSYTVVLDEKDNLTGFFCTGTAAQVPAGEQVGAYKKDALDIGLGMNPELTGQGNGSLFLSFILEYLEGQSRDRAFRLTVASFNKRAIRLYEKFGFREIFAFHRGEAEFIVMVRD</sequence>
<dbReference type="EMBL" id="JAUHTR010000005">
    <property type="protein sequence ID" value="MDN4525015.1"/>
    <property type="molecule type" value="Genomic_DNA"/>
</dbReference>
<dbReference type="InterPro" id="IPR016181">
    <property type="entry name" value="Acyl_CoA_acyltransferase"/>
</dbReference>
<reference evidence="2" key="1">
    <citation type="submission" date="2023-07" db="EMBL/GenBank/DDBJ databases">
        <title>Fictibacillus sp. isolated from freshwater pond.</title>
        <authorList>
            <person name="Kirdat K."/>
            <person name="Bhat A."/>
            <person name="Mourya A."/>
            <person name="Yadav A."/>
        </authorList>
    </citation>
    <scope>NUCLEOTIDE SEQUENCE</scope>
    <source>
        <strain evidence="2">NE201</strain>
    </source>
</reference>
<evidence type="ECO:0000313" key="2">
    <source>
        <dbReference type="EMBL" id="MDN4525015.1"/>
    </source>
</evidence>
<organism evidence="2 3">
    <name type="scientific">Fictibacillus fluitans</name>
    <dbReference type="NCBI Taxonomy" id="3058422"/>
    <lineage>
        <taxon>Bacteria</taxon>
        <taxon>Bacillati</taxon>
        <taxon>Bacillota</taxon>
        <taxon>Bacilli</taxon>
        <taxon>Bacillales</taxon>
        <taxon>Fictibacillaceae</taxon>
        <taxon>Fictibacillus</taxon>
    </lineage>
</organism>
<proteinExistence type="predicted"/>
<dbReference type="Proteomes" id="UP001172721">
    <property type="component" value="Unassembled WGS sequence"/>
</dbReference>
<dbReference type="SUPFAM" id="SSF55729">
    <property type="entry name" value="Acyl-CoA N-acyltransferases (Nat)"/>
    <property type="match status" value="1"/>
</dbReference>
<dbReference type="InterPro" id="IPR000182">
    <property type="entry name" value="GNAT_dom"/>
</dbReference>
<dbReference type="PROSITE" id="PS51186">
    <property type="entry name" value="GNAT"/>
    <property type="match status" value="1"/>
</dbReference>
<evidence type="ECO:0000313" key="3">
    <source>
        <dbReference type="Proteomes" id="UP001172721"/>
    </source>
</evidence>
<dbReference type="Gene3D" id="3.40.630.30">
    <property type="match status" value="1"/>
</dbReference>
<gene>
    <name evidence="2" type="ORF">QYB97_11035</name>
</gene>
<comment type="caution">
    <text evidence="2">The sequence shown here is derived from an EMBL/GenBank/DDBJ whole genome shotgun (WGS) entry which is preliminary data.</text>
</comment>
<protein>
    <submittedName>
        <fullName evidence="2">GNAT family N-acetyltransferase</fullName>
    </submittedName>
</protein>
<evidence type="ECO:0000259" key="1">
    <source>
        <dbReference type="PROSITE" id="PS51186"/>
    </source>
</evidence>
<accession>A0ABT8HW78</accession>
<feature type="domain" description="N-acetyltransferase" evidence="1">
    <location>
        <begin position="4"/>
        <end position="157"/>
    </location>
</feature>